<comment type="caution">
    <text evidence="1">The sequence shown here is derived from an EMBL/GenBank/DDBJ whole genome shotgun (WGS) entry which is preliminary data.</text>
</comment>
<dbReference type="EMBL" id="PQIB02000018">
    <property type="protein sequence ID" value="RLM54368.1"/>
    <property type="molecule type" value="Genomic_DNA"/>
</dbReference>
<name>A0A3L6PBV6_PANMI</name>
<gene>
    <name evidence="1" type="ORF">C2845_PM10G03180</name>
</gene>
<sequence>MKHRLKEMEEEAAALREMQAKVAKEMQALVTNALSILDGFLMLETLTSSISSYVYVYSCTIRKYHISGALVDNVPCK</sequence>
<keyword evidence="2" id="KW-1185">Reference proteome</keyword>
<evidence type="ECO:0000313" key="2">
    <source>
        <dbReference type="Proteomes" id="UP000275267"/>
    </source>
</evidence>
<dbReference type="Proteomes" id="UP000275267">
    <property type="component" value="Unassembled WGS sequence"/>
</dbReference>
<dbReference type="AlphaFoldDB" id="A0A3L6PBV6"/>
<organism evidence="1 2">
    <name type="scientific">Panicum miliaceum</name>
    <name type="common">Proso millet</name>
    <name type="synonym">Broomcorn millet</name>
    <dbReference type="NCBI Taxonomy" id="4540"/>
    <lineage>
        <taxon>Eukaryota</taxon>
        <taxon>Viridiplantae</taxon>
        <taxon>Streptophyta</taxon>
        <taxon>Embryophyta</taxon>
        <taxon>Tracheophyta</taxon>
        <taxon>Spermatophyta</taxon>
        <taxon>Magnoliopsida</taxon>
        <taxon>Liliopsida</taxon>
        <taxon>Poales</taxon>
        <taxon>Poaceae</taxon>
        <taxon>PACMAD clade</taxon>
        <taxon>Panicoideae</taxon>
        <taxon>Panicodae</taxon>
        <taxon>Paniceae</taxon>
        <taxon>Panicinae</taxon>
        <taxon>Panicum</taxon>
        <taxon>Panicum sect. Panicum</taxon>
    </lineage>
</organism>
<accession>A0A3L6PBV6</accession>
<reference evidence="2" key="1">
    <citation type="journal article" date="2019" name="Nat. Commun.">
        <title>The genome of broomcorn millet.</title>
        <authorList>
            <person name="Zou C."/>
            <person name="Miki D."/>
            <person name="Li D."/>
            <person name="Tang Q."/>
            <person name="Xiao L."/>
            <person name="Rajput S."/>
            <person name="Deng P."/>
            <person name="Jia W."/>
            <person name="Huang R."/>
            <person name="Zhang M."/>
            <person name="Sun Y."/>
            <person name="Hu J."/>
            <person name="Fu X."/>
            <person name="Schnable P.S."/>
            <person name="Li F."/>
            <person name="Zhang H."/>
            <person name="Feng B."/>
            <person name="Zhu X."/>
            <person name="Liu R."/>
            <person name="Schnable J.C."/>
            <person name="Zhu J.-K."/>
            <person name="Zhang H."/>
        </authorList>
    </citation>
    <scope>NUCLEOTIDE SEQUENCE [LARGE SCALE GENOMIC DNA]</scope>
</reference>
<protein>
    <submittedName>
        <fullName evidence="1">Polyadenylate-binding protein 2</fullName>
    </submittedName>
</protein>
<evidence type="ECO:0000313" key="1">
    <source>
        <dbReference type="EMBL" id="RLM54368.1"/>
    </source>
</evidence>
<proteinExistence type="predicted"/>